<accession>A0A1A6GP85</accession>
<reference evidence="2 3" key="1">
    <citation type="submission" date="2016-06" db="EMBL/GenBank/DDBJ databases">
        <title>The Draft Genome Sequence and Annotation of the Desert Woodrat Neotoma lepida.</title>
        <authorList>
            <person name="Campbell M."/>
            <person name="Oakeson K.F."/>
            <person name="Yandell M."/>
            <person name="Halpert J.R."/>
            <person name="Dearing D."/>
        </authorList>
    </citation>
    <scope>NUCLEOTIDE SEQUENCE [LARGE SCALE GENOMIC DNA]</scope>
    <source>
        <strain evidence="2">417</strain>
        <tissue evidence="2">Liver</tissue>
    </source>
</reference>
<organism evidence="2 3">
    <name type="scientific">Neotoma lepida</name>
    <name type="common">Desert woodrat</name>
    <dbReference type="NCBI Taxonomy" id="56216"/>
    <lineage>
        <taxon>Eukaryota</taxon>
        <taxon>Metazoa</taxon>
        <taxon>Chordata</taxon>
        <taxon>Craniata</taxon>
        <taxon>Vertebrata</taxon>
        <taxon>Euteleostomi</taxon>
        <taxon>Mammalia</taxon>
        <taxon>Eutheria</taxon>
        <taxon>Euarchontoglires</taxon>
        <taxon>Glires</taxon>
        <taxon>Rodentia</taxon>
        <taxon>Myomorpha</taxon>
        <taxon>Muroidea</taxon>
        <taxon>Cricetidae</taxon>
        <taxon>Neotominae</taxon>
        <taxon>Neotoma</taxon>
    </lineage>
</organism>
<feature type="compositionally biased region" description="Polar residues" evidence="1">
    <location>
        <begin position="25"/>
        <end position="34"/>
    </location>
</feature>
<keyword evidence="3" id="KW-1185">Reference proteome</keyword>
<evidence type="ECO:0000313" key="3">
    <source>
        <dbReference type="Proteomes" id="UP000092124"/>
    </source>
</evidence>
<proteinExistence type="predicted"/>
<dbReference type="AlphaFoldDB" id="A0A1A6GP85"/>
<evidence type="ECO:0000313" key="2">
    <source>
        <dbReference type="EMBL" id="OBS67177.1"/>
    </source>
</evidence>
<dbReference type="Proteomes" id="UP000092124">
    <property type="component" value="Unassembled WGS sequence"/>
</dbReference>
<gene>
    <name evidence="2" type="ORF">A6R68_04269</name>
</gene>
<feature type="region of interest" description="Disordered" evidence="1">
    <location>
        <begin position="17"/>
        <end position="64"/>
    </location>
</feature>
<sequence>MISILVFKRRVGVFASKQKHRWSKEGNSVSQKMGSSLDDASSSHPSPFHQNDKERRDWPACPSMASGWDPTSTYGLVRLP</sequence>
<evidence type="ECO:0000256" key="1">
    <source>
        <dbReference type="SAM" id="MobiDB-lite"/>
    </source>
</evidence>
<dbReference type="EMBL" id="LZPO01087145">
    <property type="protein sequence ID" value="OBS67177.1"/>
    <property type="molecule type" value="Genomic_DNA"/>
</dbReference>
<protein>
    <submittedName>
        <fullName evidence="2">Uncharacterized protein</fullName>
    </submittedName>
</protein>
<name>A0A1A6GP85_NEOLE</name>
<feature type="compositionally biased region" description="Low complexity" evidence="1">
    <location>
        <begin position="35"/>
        <end position="47"/>
    </location>
</feature>
<comment type="caution">
    <text evidence="2">The sequence shown here is derived from an EMBL/GenBank/DDBJ whole genome shotgun (WGS) entry which is preliminary data.</text>
</comment>